<dbReference type="RefSeq" id="WP_157697623.1">
    <property type="nucleotide sequence ID" value="NZ_FCOX02000033.1"/>
</dbReference>
<gene>
    <name evidence="2" type="ORF">AWB78_05330</name>
</gene>
<protein>
    <submittedName>
        <fullName evidence="2">Uncharacterized protein</fullName>
    </submittedName>
</protein>
<evidence type="ECO:0000313" key="3">
    <source>
        <dbReference type="Proteomes" id="UP000071859"/>
    </source>
</evidence>
<dbReference type="Proteomes" id="UP000071859">
    <property type="component" value="Unassembled WGS sequence"/>
</dbReference>
<accession>A0A158DL87</accession>
<comment type="caution">
    <text evidence="2">The sequence shown here is derived from an EMBL/GenBank/DDBJ whole genome shotgun (WGS) entry which is preliminary data.</text>
</comment>
<dbReference type="AlphaFoldDB" id="A0A158DL87"/>
<reference evidence="2" key="1">
    <citation type="submission" date="2016-01" db="EMBL/GenBank/DDBJ databases">
        <authorList>
            <person name="Peeters C."/>
        </authorList>
    </citation>
    <scope>NUCLEOTIDE SEQUENCE</scope>
    <source>
        <strain evidence="2">LMG 29321</strain>
    </source>
</reference>
<proteinExistence type="predicted"/>
<sequence length="58" mass="6574">MNQKVEHTPEVDDEERSERQRVSGFKPQKDHGNGFSIPSTGSELQIDGVGVPDIRFEY</sequence>
<dbReference type="EMBL" id="FCOX02000033">
    <property type="protein sequence ID" value="SAK95344.1"/>
    <property type="molecule type" value="Genomic_DNA"/>
</dbReference>
<name>A0A158DL87_9BURK</name>
<keyword evidence="3" id="KW-1185">Reference proteome</keyword>
<feature type="region of interest" description="Disordered" evidence="1">
    <location>
        <begin position="1"/>
        <end position="58"/>
    </location>
</feature>
<evidence type="ECO:0000256" key="1">
    <source>
        <dbReference type="SAM" id="MobiDB-lite"/>
    </source>
</evidence>
<organism evidence="2 3">
    <name type="scientific">Caballeronia calidae</name>
    <dbReference type="NCBI Taxonomy" id="1777139"/>
    <lineage>
        <taxon>Bacteria</taxon>
        <taxon>Pseudomonadati</taxon>
        <taxon>Pseudomonadota</taxon>
        <taxon>Betaproteobacteria</taxon>
        <taxon>Burkholderiales</taxon>
        <taxon>Burkholderiaceae</taxon>
        <taxon>Caballeronia</taxon>
    </lineage>
</organism>
<evidence type="ECO:0000313" key="2">
    <source>
        <dbReference type="EMBL" id="SAK95344.1"/>
    </source>
</evidence>
<feature type="compositionally biased region" description="Basic and acidic residues" evidence="1">
    <location>
        <begin position="1"/>
        <end position="32"/>
    </location>
</feature>